<comment type="caution">
    <text evidence="2">The sequence shown here is derived from an EMBL/GenBank/DDBJ whole genome shotgun (WGS) entry which is preliminary data.</text>
</comment>
<dbReference type="SMART" id="SM00418">
    <property type="entry name" value="HTH_ARSR"/>
    <property type="match status" value="1"/>
</dbReference>
<evidence type="ECO:0000313" key="3">
    <source>
        <dbReference type="Proteomes" id="UP000478148"/>
    </source>
</evidence>
<dbReference type="EMBL" id="SAIY01000009">
    <property type="protein sequence ID" value="NGM15376.1"/>
    <property type="molecule type" value="Genomic_DNA"/>
</dbReference>
<organism evidence="2 3">
    <name type="scientific">Verrucosispora sioxanthis</name>
    <dbReference type="NCBI Taxonomy" id="2499994"/>
    <lineage>
        <taxon>Bacteria</taxon>
        <taxon>Bacillati</taxon>
        <taxon>Actinomycetota</taxon>
        <taxon>Actinomycetes</taxon>
        <taxon>Micromonosporales</taxon>
        <taxon>Micromonosporaceae</taxon>
        <taxon>Micromonospora</taxon>
    </lineage>
</organism>
<keyword evidence="3" id="KW-1185">Reference proteome</keyword>
<dbReference type="Proteomes" id="UP000478148">
    <property type="component" value="Unassembled WGS sequence"/>
</dbReference>
<dbReference type="AlphaFoldDB" id="A0A6M1LAT1"/>
<dbReference type="InterPro" id="IPR001845">
    <property type="entry name" value="HTH_ArsR_DNA-bd_dom"/>
</dbReference>
<dbReference type="Pfam" id="PF12840">
    <property type="entry name" value="HTH_20"/>
    <property type="match status" value="1"/>
</dbReference>
<dbReference type="RefSeq" id="WP_164449237.1">
    <property type="nucleotide sequence ID" value="NZ_SAIY01000009.1"/>
</dbReference>
<dbReference type="Gene3D" id="1.10.10.10">
    <property type="entry name" value="Winged helix-like DNA-binding domain superfamily/Winged helix DNA-binding domain"/>
    <property type="match status" value="1"/>
</dbReference>
<sequence>MTDPRQERRVSDPADLKAVAHPLRVRLLAALREHGPATATELARLLDTESGSTSYHLRVLARHGFVTESALGRRHPRERRWAAVHLTTGWSNTELSASDAGRQAAAMMRRRQVEVLVGDVEHFEAHLDDLDPEWVEAAGIGDVVTRLSRSSVAELWDRFYAHLDELRARDEADPTAVTVSIVVAGFPRTERR</sequence>
<dbReference type="SUPFAM" id="SSF46785">
    <property type="entry name" value="Winged helix' DNA-binding domain"/>
    <property type="match status" value="1"/>
</dbReference>
<dbReference type="InterPro" id="IPR011991">
    <property type="entry name" value="ArsR-like_HTH"/>
</dbReference>
<dbReference type="CDD" id="cd00090">
    <property type="entry name" value="HTH_ARSR"/>
    <property type="match status" value="1"/>
</dbReference>
<reference evidence="2 3" key="1">
    <citation type="submission" date="2020-02" db="EMBL/GenBank/DDBJ databases">
        <title>Draft Genome Sequence of Verrucosispora sp. Strain CWR15, Isolated from Gulf of Mexico Sponge.</title>
        <authorList>
            <person name="Kennedy S.J."/>
            <person name="Cella E."/>
            <person name="Azarian T."/>
            <person name="Baker B.J."/>
            <person name="Shaw L.N."/>
        </authorList>
    </citation>
    <scope>NUCLEOTIDE SEQUENCE [LARGE SCALE GENOMIC DNA]</scope>
    <source>
        <strain evidence="2 3">CWR15</strain>
    </source>
</reference>
<protein>
    <submittedName>
        <fullName evidence="2">Helix-turn-helix transcriptional regulator</fullName>
    </submittedName>
</protein>
<dbReference type="GO" id="GO:0003700">
    <property type="term" value="F:DNA-binding transcription factor activity"/>
    <property type="evidence" value="ECO:0007669"/>
    <property type="project" value="InterPro"/>
</dbReference>
<dbReference type="InterPro" id="IPR036390">
    <property type="entry name" value="WH_DNA-bd_sf"/>
</dbReference>
<gene>
    <name evidence="2" type="ORF">ENC19_23430</name>
</gene>
<evidence type="ECO:0000313" key="2">
    <source>
        <dbReference type="EMBL" id="NGM15376.1"/>
    </source>
</evidence>
<proteinExistence type="predicted"/>
<dbReference type="InterPro" id="IPR036388">
    <property type="entry name" value="WH-like_DNA-bd_sf"/>
</dbReference>
<name>A0A6M1LAT1_9ACTN</name>
<accession>A0A6M1LAT1</accession>
<feature type="domain" description="HTH arsR-type" evidence="1">
    <location>
        <begin position="4"/>
        <end position="101"/>
    </location>
</feature>
<evidence type="ECO:0000259" key="1">
    <source>
        <dbReference type="PROSITE" id="PS50987"/>
    </source>
</evidence>
<dbReference type="PROSITE" id="PS50987">
    <property type="entry name" value="HTH_ARSR_2"/>
    <property type="match status" value="1"/>
</dbReference>